<sequence>MRITTAVAAATIALTAACGSPSGSTSEDTIPLGVIIDKTGVFASLGVPALNGVRLAIDEINDAGGINGRKIDLLVQDGTSDPAVAAAAARTLSSKVQVAFGTAAGSGCRAVQPILDAAKVLQYCLSPQQFTLTPLFFWALAPVSGYVPATMPWLKAKGYHRIAVIGQNDSTGDGYLSVFSAIAKSDPVNYQIVDTERFDSGATNLETQMTKIRDARPDVIVSGTSGDNVVPVVRAINSLGMTQPVWVGTGSATINSLSPLANDLPSGGLFANAYWADIPGQVPGSVPYAGKVTSFAQAYSAKYKQQPVAEAAGSYDAATQIIDALKSKATTGTQIAAYLQENHFTGVLGDYTFSPTVHQGAALPPVMMTYQGTQGFKLAFSGS</sequence>
<evidence type="ECO:0000256" key="2">
    <source>
        <dbReference type="ARBA" id="ARBA00022448"/>
    </source>
</evidence>
<dbReference type="EMBL" id="JBHUKR010000006">
    <property type="protein sequence ID" value="MFD2416558.1"/>
    <property type="molecule type" value="Genomic_DNA"/>
</dbReference>
<protein>
    <submittedName>
        <fullName evidence="6">ABC transporter substrate-binding protein</fullName>
    </submittedName>
</protein>
<evidence type="ECO:0000256" key="4">
    <source>
        <dbReference type="ARBA" id="ARBA00022970"/>
    </source>
</evidence>
<dbReference type="InterPro" id="IPR000709">
    <property type="entry name" value="Leu_Ile_Val-bd"/>
</dbReference>
<evidence type="ECO:0000259" key="5">
    <source>
        <dbReference type="Pfam" id="PF13458"/>
    </source>
</evidence>
<dbReference type="Proteomes" id="UP001597417">
    <property type="component" value="Unassembled WGS sequence"/>
</dbReference>
<comment type="similarity">
    <text evidence="1">Belongs to the leucine-binding protein family.</text>
</comment>
<reference evidence="7" key="1">
    <citation type="journal article" date="2019" name="Int. J. Syst. Evol. Microbiol.">
        <title>The Global Catalogue of Microorganisms (GCM) 10K type strain sequencing project: providing services to taxonomists for standard genome sequencing and annotation.</title>
        <authorList>
            <consortium name="The Broad Institute Genomics Platform"/>
            <consortium name="The Broad Institute Genome Sequencing Center for Infectious Disease"/>
            <person name="Wu L."/>
            <person name="Ma J."/>
        </authorList>
    </citation>
    <scope>NUCLEOTIDE SEQUENCE [LARGE SCALE GENOMIC DNA]</scope>
    <source>
        <strain evidence="7">CGMCC 4.7645</strain>
    </source>
</reference>
<dbReference type="PANTHER" id="PTHR30483">
    <property type="entry name" value="LEUCINE-SPECIFIC-BINDING PROTEIN"/>
    <property type="match status" value="1"/>
</dbReference>
<dbReference type="PRINTS" id="PR00337">
    <property type="entry name" value="LEUILEVALBP"/>
</dbReference>
<dbReference type="InterPro" id="IPR028081">
    <property type="entry name" value="Leu-bd"/>
</dbReference>
<dbReference type="Gene3D" id="3.40.50.2300">
    <property type="match status" value="2"/>
</dbReference>
<dbReference type="RefSeq" id="WP_378263451.1">
    <property type="nucleotide sequence ID" value="NZ_JBHUKR010000006.1"/>
</dbReference>
<comment type="caution">
    <text evidence="6">The sequence shown here is derived from an EMBL/GenBank/DDBJ whole genome shotgun (WGS) entry which is preliminary data.</text>
</comment>
<evidence type="ECO:0000313" key="6">
    <source>
        <dbReference type="EMBL" id="MFD2416558.1"/>
    </source>
</evidence>
<dbReference type="PANTHER" id="PTHR30483:SF6">
    <property type="entry name" value="PERIPLASMIC BINDING PROTEIN OF ABC TRANSPORTER FOR NATURAL AMINO ACIDS"/>
    <property type="match status" value="1"/>
</dbReference>
<dbReference type="PROSITE" id="PS51257">
    <property type="entry name" value="PROKAR_LIPOPROTEIN"/>
    <property type="match status" value="1"/>
</dbReference>
<dbReference type="Pfam" id="PF13458">
    <property type="entry name" value="Peripla_BP_6"/>
    <property type="match status" value="1"/>
</dbReference>
<accession>A0ABW5FNE6</accession>
<evidence type="ECO:0000256" key="3">
    <source>
        <dbReference type="ARBA" id="ARBA00022729"/>
    </source>
</evidence>
<keyword evidence="7" id="KW-1185">Reference proteome</keyword>
<name>A0ABW5FNE6_9PSEU</name>
<keyword evidence="4" id="KW-0029">Amino-acid transport</keyword>
<organism evidence="6 7">
    <name type="scientific">Amycolatopsis pigmentata</name>
    <dbReference type="NCBI Taxonomy" id="450801"/>
    <lineage>
        <taxon>Bacteria</taxon>
        <taxon>Bacillati</taxon>
        <taxon>Actinomycetota</taxon>
        <taxon>Actinomycetes</taxon>
        <taxon>Pseudonocardiales</taxon>
        <taxon>Pseudonocardiaceae</taxon>
        <taxon>Amycolatopsis</taxon>
    </lineage>
</organism>
<gene>
    <name evidence="6" type="ORF">ACFSXZ_09455</name>
</gene>
<dbReference type="InterPro" id="IPR028082">
    <property type="entry name" value="Peripla_BP_I"/>
</dbReference>
<evidence type="ECO:0000313" key="7">
    <source>
        <dbReference type="Proteomes" id="UP001597417"/>
    </source>
</evidence>
<keyword evidence="2" id="KW-0813">Transport</keyword>
<dbReference type="SUPFAM" id="SSF53822">
    <property type="entry name" value="Periplasmic binding protein-like I"/>
    <property type="match status" value="1"/>
</dbReference>
<dbReference type="InterPro" id="IPR051010">
    <property type="entry name" value="BCAA_transport"/>
</dbReference>
<evidence type="ECO:0000256" key="1">
    <source>
        <dbReference type="ARBA" id="ARBA00010062"/>
    </source>
</evidence>
<proteinExistence type="inferred from homology"/>
<feature type="domain" description="Leucine-binding protein" evidence="5">
    <location>
        <begin position="29"/>
        <end position="360"/>
    </location>
</feature>
<keyword evidence="3" id="KW-0732">Signal</keyword>